<sequence length="192" mass="20712">MINMEKVLLSYLLLFAFVVVSCSATTYTVGDTSGWDISTNLETWVADKNFKVGDVLVFQYSSSNSVEEVTKKNYDTCDTTNVLASYGNGNGNTTVPMTRAGDRYFVSGNRLYCLGGMKLHVHVDGDDTALSPAMAPNAVAGIDQNPATTFQQSPSSKKKNTPVSNGVVNFTPDALNLVYFALIAATFGMMQI</sequence>
<evidence type="ECO:0000313" key="5">
    <source>
        <dbReference type="Proteomes" id="UP001341840"/>
    </source>
</evidence>
<protein>
    <recommendedName>
        <fullName evidence="3">Phytocyanin domain-containing protein</fullName>
    </recommendedName>
</protein>
<evidence type="ECO:0000313" key="4">
    <source>
        <dbReference type="EMBL" id="MED6114805.1"/>
    </source>
</evidence>
<dbReference type="CDD" id="cd04216">
    <property type="entry name" value="Phytocyanin"/>
    <property type="match status" value="1"/>
</dbReference>
<gene>
    <name evidence="4" type="ORF">PIB30_083944</name>
</gene>
<evidence type="ECO:0000256" key="2">
    <source>
        <dbReference type="SAM" id="SignalP"/>
    </source>
</evidence>
<dbReference type="InterPro" id="IPR008972">
    <property type="entry name" value="Cupredoxin"/>
</dbReference>
<dbReference type="EMBL" id="JASCZI010001346">
    <property type="protein sequence ID" value="MED6114805.1"/>
    <property type="molecule type" value="Genomic_DNA"/>
</dbReference>
<feature type="region of interest" description="Disordered" evidence="1">
    <location>
        <begin position="143"/>
        <end position="163"/>
    </location>
</feature>
<dbReference type="InterPro" id="IPR039391">
    <property type="entry name" value="Phytocyanin-like"/>
</dbReference>
<feature type="signal peptide" evidence="2">
    <location>
        <begin position="1"/>
        <end position="24"/>
    </location>
</feature>
<keyword evidence="5" id="KW-1185">Reference proteome</keyword>
<accession>A0ABU6QS14</accession>
<reference evidence="4 5" key="1">
    <citation type="journal article" date="2023" name="Plants (Basel)">
        <title>Bridging the Gap: Combining Genomics and Transcriptomics Approaches to Understand Stylosanthes scabra, an Orphan Legume from the Brazilian Caatinga.</title>
        <authorList>
            <person name="Ferreira-Neto J.R.C."/>
            <person name="da Silva M.D."/>
            <person name="Binneck E."/>
            <person name="de Melo N.F."/>
            <person name="da Silva R.H."/>
            <person name="de Melo A.L.T.M."/>
            <person name="Pandolfi V."/>
            <person name="Bustamante F.O."/>
            <person name="Brasileiro-Vidal A.C."/>
            <person name="Benko-Iseppon A.M."/>
        </authorList>
    </citation>
    <scope>NUCLEOTIDE SEQUENCE [LARGE SCALE GENOMIC DNA]</scope>
    <source>
        <tissue evidence="4">Leaves</tissue>
    </source>
</reference>
<evidence type="ECO:0000256" key="1">
    <source>
        <dbReference type="SAM" id="MobiDB-lite"/>
    </source>
</evidence>
<keyword evidence="2" id="KW-0732">Signal</keyword>
<feature type="chain" id="PRO_5045726446" description="Phytocyanin domain-containing protein" evidence="2">
    <location>
        <begin position="25"/>
        <end position="192"/>
    </location>
</feature>
<dbReference type="PANTHER" id="PTHR33021">
    <property type="entry name" value="BLUE COPPER PROTEIN"/>
    <property type="match status" value="1"/>
</dbReference>
<evidence type="ECO:0000259" key="3">
    <source>
        <dbReference type="PROSITE" id="PS51485"/>
    </source>
</evidence>
<dbReference type="SUPFAM" id="SSF49503">
    <property type="entry name" value="Cupredoxins"/>
    <property type="match status" value="1"/>
</dbReference>
<dbReference type="PROSITE" id="PS51257">
    <property type="entry name" value="PROKAR_LIPOPROTEIN"/>
    <property type="match status" value="1"/>
</dbReference>
<dbReference type="Proteomes" id="UP001341840">
    <property type="component" value="Unassembled WGS sequence"/>
</dbReference>
<dbReference type="PANTHER" id="PTHR33021:SF70">
    <property type="entry name" value="PHYTOCYANIN DOMAIN-CONTAINING PROTEIN"/>
    <property type="match status" value="1"/>
</dbReference>
<feature type="domain" description="Phytocyanin" evidence="3">
    <location>
        <begin position="25"/>
        <end position="125"/>
    </location>
</feature>
<comment type="caution">
    <text evidence="4">The sequence shown here is derived from an EMBL/GenBank/DDBJ whole genome shotgun (WGS) entry which is preliminary data.</text>
</comment>
<feature type="compositionally biased region" description="Polar residues" evidence="1">
    <location>
        <begin position="145"/>
        <end position="163"/>
    </location>
</feature>
<dbReference type="Pfam" id="PF02298">
    <property type="entry name" value="Cu_bind_like"/>
    <property type="match status" value="1"/>
</dbReference>
<proteinExistence type="predicted"/>
<dbReference type="InterPro" id="IPR003245">
    <property type="entry name" value="Phytocyanin_dom"/>
</dbReference>
<organism evidence="4 5">
    <name type="scientific">Stylosanthes scabra</name>
    <dbReference type="NCBI Taxonomy" id="79078"/>
    <lineage>
        <taxon>Eukaryota</taxon>
        <taxon>Viridiplantae</taxon>
        <taxon>Streptophyta</taxon>
        <taxon>Embryophyta</taxon>
        <taxon>Tracheophyta</taxon>
        <taxon>Spermatophyta</taxon>
        <taxon>Magnoliopsida</taxon>
        <taxon>eudicotyledons</taxon>
        <taxon>Gunneridae</taxon>
        <taxon>Pentapetalae</taxon>
        <taxon>rosids</taxon>
        <taxon>fabids</taxon>
        <taxon>Fabales</taxon>
        <taxon>Fabaceae</taxon>
        <taxon>Papilionoideae</taxon>
        <taxon>50 kb inversion clade</taxon>
        <taxon>dalbergioids sensu lato</taxon>
        <taxon>Dalbergieae</taxon>
        <taxon>Pterocarpus clade</taxon>
        <taxon>Stylosanthes</taxon>
    </lineage>
</organism>
<name>A0ABU6QS14_9FABA</name>
<dbReference type="Gene3D" id="2.60.40.420">
    <property type="entry name" value="Cupredoxins - blue copper proteins"/>
    <property type="match status" value="1"/>
</dbReference>
<dbReference type="PROSITE" id="PS51485">
    <property type="entry name" value="PHYTOCYANIN"/>
    <property type="match status" value="1"/>
</dbReference>